<dbReference type="InterPro" id="IPR023346">
    <property type="entry name" value="Lysozyme-like_dom_sf"/>
</dbReference>
<protein>
    <submittedName>
        <fullName evidence="2">Peptidoglycan-binding protein</fullName>
    </submittedName>
</protein>
<dbReference type="Proteomes" id="UP001336250">
    <property type="component" value="Unassembled WGS sequence"/>
</dbReference>
<dbReference type="EMBL" id="JAZIBG010000036">
    <property type="protein sequence ID" value="MEF7615988.1"/>
    <property type="molecule type" value="Genomic_DNA"/>
</dbReference>
<dbReference type="InterPro" id="IPR036365">
    <property type="entry name" value="PGBD-like_sf"/>
</dbReference>
<name>A0AAW9Q7L4_9BURK</name>
<dbReference type="SUPFAM" id="SSF53955">
    <property type="entry name" value="Lysozyme-like"/>
    <property type="match status" value="1"/>
</dbReference>
<dbReference type="Gene3D" id="1.10.530.10">
    <property type="match status" value="1"/>
</dbReference>
<reference evidence="2 3" key="1">
    <citation type="submission" date="2024-02" db="EMBL/GenBank/DDBJ databases">
        <title>Genome sequence of Aquincola sp. MAHUQ-54.</title>
        <authorList>
            <person name="Huq M.A."/>
        </authorList>
    </citation>
    <scope>NUCLEOTIDE SEQUENCE [LARGE SCALE GENOMIC DNA]</scope>
    <source>
        <strain evidence="2 3">MAHUQ-54</strain>
    </source>
</reference>
<gene>
    <name evidence="2" type="ORF">V4F39_18885</name>
</gene>
<accession>A0AAW9Q7L4</accession>
<keyword evidence="3" id="KW-1185">Reference proteome</keyword>
<dbReference type="Gene3D" id="1.10.101.10">
    <property type="entry name" value="PGBD-like superfamily/PGBD"/>
    <property type="match status" value="1"/>
</dbReference>
<dbReference type="RefSeq" id="WP_332291353.1">
    <property type="nucleotide sequence ID" value="NZ_JAZIBG010000036.1"/>
</dbReference>
<dbReference type="InterPro" id="IPR002477">
    <property type="entry name" value="Peptidoglycan-bd-like"/>
</dbReference>
<feature type="domain" description="Peptidoglycan binding-like" evidence="1">
    <location>
        <begin position="10"/>
        <end position="65"/>
    </location>
</feature>
<evidence type="ECO:0000313" key="3">
    <source>
        <dbReference type="Proteomes" id="UP001336250"/>
    </source>
</evidence>
<proteinExistence type="predicted"/>
<dbReference type="InterPro" id="IPR036366">
    <property type="entry name" value="PGBDSf"/>
</dbReference>
<evidence type="ECO:0000313" key="2">
    <source>
        <dbReference type="EMBL" id="MEF7615988.1"/>
    </source>
</evidence>
<organism evidence="2 3">
    <name type="scientific">Aquincola agrisoli</name>
    <dbReference type="NCBI Taxonomy" id="3119538"/>
    <lineage>
        <taxon>Bacteria</taxon>
        <taxon>Pseudomonadati</taxon>
        <taxon>Pseudomonadota</taxon>
        <taxon>Betaproteobacteria</taxon>
        <taxon>Burkholderiales</taxon>
        <taxon>Sphaerotilaceae</taxon>
        <taxon>Aquincola</taxon>
    </lineage>
</organism>
<dbReference type="SUPFAM" id="SSF47090">
    <property type="entry name" value="PGBD-like"/>
    <property type="match status" value="1"/>
</dbReference>
<dbReference type="Pfam" id="PF01471">
    <property type="entry name" value="PG_binding_1"/>
    <property type="match status" value="1"/>
</dbReference>
<evidence type="ECO:0000259" key="1">
    <source>
        <dbReference type="Pfam" id="PF01471"/>
    </source>
</evidence>
<sequence length="267" mass="28487">MAVLQIGDGGPTVRKLQKALLTAGFDPGLVDGEFGAGTEAAVIAFQHSAGLLPDGIAGPRTLRALGLARSDKLPSAIDRFSVQVVAQMFPSTPLSPIRMNLPVVLKGMADAGMPDRIMLLAALATIRAETAGFVPVDEGLSRFNTSPRGRAFDLYDKRADLGNHGAPDGERYKGRGFVQLTGRHNYTVYAERLGEPLVAKPERANEPEVAAALLAVFLKDRELQIKSALLEGDLRTARRAVNGGSHGLDAFSEAWRIGDMLTDDDEA</sequence>
<comment type="caution">
    <text evidence="2">The sequence shown here is derived from an EMBL/GenBank/DDBJ whole genome shotgun (WGS) entry which is preliminary data.</text>
</comment>
<dbReference type="AlphaFoldDB" id="A0AAW9Q7L4"/>